<reference evidence="2 3" key="1">
    <citation type="submission" date="2019-06" db="EMBL/GenBank/DDBJ databases">
        <title>Metagenome assembled Genome of Spiribacter salinus SL48-SHIP from the microbial mat of Salt Lake 48 (Novosibirsk region, Russia).</title>
        <authorList>
            <person name="Shipova A."/>
            <person name="Rozanov A.S."/>
            <person name="Bryanskaya A.V."/>
            <person name="Peltek S.E."/>
        </authorList>
    </citation>
    <scope>NUCLEOTIDE SEQUENCE [LARGE SCALE GENOMIC DNA]</scope>
    <source>
        <strain evidence="2">SL48-SHIP-2</strain>
    </source>
</reference>
<dbReference type="NCBIfam" id="TIGR02122">
    <property type="entry name" value="TRAP_TAXI"/>
    <property type="match status" value="1"/>
</dbReference>
<dbReference type="Pfam" id="PF16868">
    <property type="entry name" value="NMT1_3"/>
    <property type="match status" value="1"/>
</dbReference>
<dbReference type="Proteomes" id="UP000315400">
    <property type="component" value="Unassembled WGS sequence"/>
</dbReference>
<dbReference type="PANTHER" id="PTHR42941:SF1">
    <property type="entry name" value="SLL1037 PROTEIN"/>
    <property type="match status" value="1"/>
</dbReference>
<dbReference type="Gene3D" id="3.40.190.10">
    <property type="entry name" value="Periplasmic binding protein-like II"/>
    <property type="match status" value="2"/>
</dbReference>
<evidence type="ECO:0000256" key="1">
    <source>
        <dbReference type="SAM" id="SignalP"/>
    </source>
</evidence>
<sequence>MTQASLPVSVSARKIRCGSLIACMAISVTTAIAFSDRAHADDAVDLRFATVGIGGSWYAYGEGMGPAIQSNLPAGSTVDVLPISGGVGNMHLIQNGEAEIAIAFSHTAAEACSDDGGVTFDDRRDKVRAVIGALDSYYLAGFATEDSGIGSWEDVTSGDVSVDMITTQRGGTGELGMRQILEAYGSSYDAIGAAGGSVRALKRSSTAAAFADGSADLWGHTVTVGHPVATELMTVTDMRIIGIDDQTAIDDLVDLGWTPVTLPAGSFEGQDQDIPMVGTASSVVVSADLSDEVVYAITEALVESSERFPDFHAALSGFDLDAALEPGANGNCPFHPGAVAYYRDAGLMD</sequence>
<dbReference type="EMBL" id="VIFK01000043">
    <property type="protein sequence ID" value="TQE99712.1"/>
    <property type="molecule type" value="Genomic_DNA"/>
</dbReference>
<protein>
    <submittedName>
        <fullName evidence="2">TAXI family TRAP transporter solute-binding subunit</fullName>
    </submittedName>
</protein>
<keyword evidence="1" id="KW-0732">Signal</keyword>
<dbReference type="PANTHER" id="PTHR42941">
    <property type="entry name" value="SLL1037 PROTEIN"/>
    <property type="match status" value="1"/>
</dbReference>
<name>A0A540VSH7_9GAMM</name>
<accession>A0A540VSH7</accession>
<evidence type="ECO:0000313" key="3">
    <source>
        <dbReference type="Proteomes" id="UP000315400"/>
    </source>
</evidence>
<dbReference type="InterPro" id="IPR011852">
    <property type="entry name" value="TRAP_TAXI"/>
</dbReference>
<proteinExistence type="predicted"/>
<dbReference type="AlphaFoldDB" id="A0A540VSH7"/>
<feature type="signal peptide" evidence="1">
    <location>
        <begin position="1"/>
        <end position="40"/>
    </location>
</feature>
<organism evidence="2 3">
    <name type="scientific">Spiribacter salinus</name>
    <dbReference type="NCBI Taxonomy" id="1335746"/>
    <lineage>
        <taxon>Bacteria</taxon>
        <taxon>Pseudomonadati</taxon>
        <taxon>Pseudomonadota</taxon>
        <taxon>Gammaproteobacteria</taxon>
        <taxon>Chromatiales</taxon>
        <taxon>Ectothiorhodospiraceae</taxon>
        <taxon>Spiribacter</taxon>
    </lineage>
</organism>
<feature type="chain" id="PRO_5022069059" evidence="1">
    <location>
        <begin position="41"/>
        <end position="349"/>
    </location>
</feature>
<dbReference type="SUPFAM" id="SSF53850">
    <property type="entry name" value="Periplasmic binding protein-like II"/>
    <property type="match status" value="1"/>
</dbReference>
<gene>
    <name evidence="2" type="ORF">FKY71_07175</name>
</gene>
<comment type="caution">
    <text evidence="2">The sequence shown here is derived from an EMBL/GenBank/DDBJ whole genome shotgun (WGS) entry which is preliminary data.</text>
</comment>
<evidence type="ECO:0000313" key="2">
    <source>
        <dbReference type="EMBL" id="TQE99712.1"/>
    </source>
</evidence>